<evidence type="ECO:0000256" key="5">
    <source>
        <dbReference type="RuleBase" id="RU365031"/>
    </source>
</evidence>
<evidence type="ECO:0000256" key="3">
    <source>
        <dbReference type="ARBA" id="ARBA00022679"/>
    </source>
</evidence>
<comment type="catalytic activity">
    <reaction evidence="5">
        <text>a 2-deoxystreptamine antibiotic + acetyl-CoA = an N(3)-acetyl-2-deoxystreptamine antibiotic + CoA + H(+)</text>
        <dbReference type="Rhea" id="RHEA:12665"/>
        <dbReference type="ChEBI" id="CHEBI:15378"/>
        <dbReference type="ChEBI" id="CHEBI:57287"/>
        <dbReference type="ChEBI" id="CHEBI:57288"/>
        <dbReference type="ChEBI" id="CHEBI:57921"/>
        <dbReference type="ChEBI" id="CHEBI:77452"/>
        <dbReference type="EC" id="2.3.1.81"/>
    </reaction>
</comment>
<dbReference type="OrthoDB" id="7330654at2"/>
<dbReference type="KEGG" id="mri:Mal4_03780"/>
<dbReference type="SUPFAM" id="SSF110710">
    <property type="entry name" value="TTHA0583/YokD-like"/>
    <property type="match status" value="1"/>
</dbReference>
<evidence type="ECO:0000313" key="6">
    <source>
        <dbReference type="EMBL" id="QDU36095.1"/>
    </source>
</evidence>
<evidence type="ECO:0000256" key="1">
    <source>
        <dbReference type="ARBA" id="ARBA00006383"/>
    </source>
</evidence>
<comment type="similarity">
    <text evidence="1 5">Belongs to the antibiotic N-acetyltransferase family.</text>
</comment>
<gene>
    <name evidence="6" type="primary">yokD</name>
    <name evidence="6" type="ORF">Mal4_03780</name>
</gene>
<dbReference type="Proteomes" id="UP000320496">
    <property type="component" value="Chromosome"/>
</dbReference>
<evidence type="ECO:0000313" key="7">
    <source>
        <dbReference type="Proteomes" id="UP000320496"/>
    </source>
</evidence>
<accession>A0A517Z0V5</accession>
<keyword evidence="3 5" id="KW-0808">Transferase</keyword>
<name>A0A517Z0V5_9PLAN</name>
<keyword evidence="4 5" id="KW-0012">Acyltransferase</keyword>
<protein>
    <recommendedName>
        <fullName evidence="2 5">Aminoglycoside N(3)-acetyltransferase</fullName>
        <ecNumber evidence="5">2.3.1.-</ecNumber>
    </recommendedName>
</protein>
<dbReference type="InterPro" id="IPR003679">
    <property type="entry name" value="Amioglycoside_AcTrfase"/>
</dbReference>
<dbReference type="InterPro" id="IPR028345">
    <property type="entry name" value="Antibiotic_NAT-like"/>
</dbReference>
<dbReference type="EMBL" id="CP036275">
    <property type="protein sequence ID" value="QDU36095.1"/>
    <property type="molecule type" value="Genomic_DNA"/>
</dbReference>
<dbReference type="RefSeq" id="WP_145366797.1">
    <property type="nucleotide sequence ID" value="NZ_CP036275.1"/>
</dbReference>
<dbReference type="Pfam" id="PF02522">
    <property type="entry name" value="Antibiotic_NAT"/>
    <property type="match status" value="1"/>
</dbReference>
<dbReference type="PANTHER" id="PTHR11104">
    <property type="entry name" value="AMINOGLYCOSIDE N3-ACETYLTRANSFERASE"/>
    <property type="match status" value="1"/>
</dbReference>
<evidence type="ECO:0000256" key="2">
    <source>
        <dbReference type="ARBA" id="ARBA00012882"/>
    </source>
</evidence>
<keyword evidence="5" id="KW-0046">Antibiotic resistance</keyword>
<dbReference type="AlphaFoldDB" id="A0A517Z0V5"/>
<dbReference type="PANTHER" id="PTHR11104:SF0">
    <property type="entry name" value="SPBETA PROPHAGE-DERIVED AMINOGLYCOSIDE N(3')-ACETYLTRANSFERASE-LIKE PROTEIN YOKD"/>
    <property type="match status" value="1"/>
</dbReference>
<sequence>MLPSLPRPARRMARRLIAATTRPWISRARLAEDLRLLGVRRGGILLVHSSLSALGYLPGGPSAVLGALEDAIGPEGTLVLPTHTWKQANRGSREFDVAGTPSTVGILSETFRRQPGVLRSAHPTHSVAARGPLAAELIRAHEYADTPCGDGTPYCRLFEREGQILLLGVELRRNTCFHAVEALAGVPYLMCDTPEEFRIRDVSGVERSLTIRMHAPARKSRFNEMESLLTETGSLRKGRTGGSISLLLEGRRFRDTMLEQLAANPLFVLAAPGPAQEPPANVPAGI</sequence>
<dbReference type="GO" id="GO:0046353">
    <property type="term" value="F:aminoglycoside 3-N-acetyltransferase activity"/>
    <property type="evidence" value="ECO:0007669"/>
    <property type="project" value="UniProtKB-EC"/>
</dbReference>
<organism evidence="6 7">
    <name type="scientific">Maioricimonas rarisocia</name>
    <dbReference type="NCBI Taxonomy" id="2528026"/>
    <lineage>
        <taxon>Bacteria</taxon>
        <taxon>Pseudomonadati</taxon>
        <taxon>Planctomycetota</taxon>
        <taxon>Planctomycetia</taxon>
        <taxon>Planctomycetales</taxon>
        <taxon>Planctomycetaceae</taxon>
        <taxon>Maioricimonas</taxon>
    </lineage>
</organism>
<evidence type="ECO:0000256" key="4">
    <source>
        <dbReference type="ARBA" id="ARBA00023315"/>
    </source>
</evidence>
<proteinExistence type="inferred from homology"/>
<keyword evidence="7" id="KW-1185">Reference proteome</keyword>
<dbReference type="EC" id="2.3.1.-" evidence="5"/>
<reference evidence="6 7" key="1">
    <citation type="submission" date="2019-02" db="EMBL/GenBank/DDBJ databases">
        <title>Deep-cultivation of Planctomycetes and their phenomic and genomic characterization uncovers novel biology.</title>
        <authorList>
            <person name="Wiegand S."/>
            <person name="Jogler M."/>
            <person name="Boedeker C."/>
            <person name="Pinto D."/>
            <person name="Vollmers J."/>
            <person name="Rivas-Marin E."/>
            <person name="Kohn T."/>
            <person name="Peeters S.H."/>
            <person name="Heuer A."/>
            <person name="Rast P."/>
            <person name="Oberbeckmann S."/>
            <person name="Bunk B."/>
            <person name="Jeske O."/>
            <person name="Meyerdierks A."/>
            <person name="Storesund J.E."/>
            <person name="Kallscheuer N."/>
            <person name="Luecker S."/>
            <person name="Lage O.M."/>
            <person name="Pohl T."/>
            <person name="Merkel B.J."/>
            <person name="Hornburger P."/>
            <person name="Mueller R.-W."/>
            <person name="Bruemmer F."/>
            <person name="Labrenz M."/>
            <person name="Spormann A.M."/>
            <person name="Op den Camp H."/>
            <person name="Overmann J."/>
            <person name="Amann R."/>
            <person name="Jetten M.S.M."/>
            <person name="Mascher T."/>
            <person name="Medema M.H."/>
            <person name="Devos D.P."/>
            <person name="Kaster A.-K."/>
            <person name="Ovreas L."/>
            <person name="Rohde M."/>
            <person name="Galperin M.Y."/>
            <person name="Jogler C."/>
        </authorList>
    </citation>
    <scope>NUCLEOTIDE SEQUENCE [LARGE SCALE GENOMIC DNA]</scope>
    <source>
        <strain evidence="6 7">Mal4</strain>
    </source>
</reference>
<dbReference type="GO" id="GO:0046677">
    <property type="term" value="P:response to antibiotic"/>
    <property type="evidence" value="ECO:0007669"/>
    <property type="project" value="UniProtKB-KW"/>
</dbReference>